<keyword evidence="3 6" id="KW-0597">Phosphoprotein</keyword>
<feature type="domain" description="PAC" evidence="10">
    <location>
        <begin position="116"/>
        <end position="169"/>
    </location>
</feature>
<dbReference type="RefSeq" id="WP_304562588.1">
    <property type="nucleotide sequence ID" value="NZ_JAUQSZ010000013.1"/>
</dbReference>
<dbReference type="InterPro" id="IPR036097">
    <property type="entry name" value="HisK_dim/P_sf"/>
</dbReference>
<feature type="domain" description="PAC" evidence="10">
    <location>
        <begin position="498"/>
        <end position="550"/>
    </location>
</feature>
<feature type="domain" description="Response regulatory" evidence="8">
    <location>
        <begin position="927"/>
        <end position="1042"/>
    </location>
</feature>
<keyword evidence="5" id="KW-0418">Kinase</keyword>
<dbReference type="SMART" id="SM00388">
    <property type="entry name" value="HisKA"/>
    <property type="match status" value="1"/>
</dbReference>
<dbReference type="PROSITE" id="PS50112">
    <property type="entry name" value="PAS"/>
    <property type="match status" value="2"/>
</dbReference>
<dbReference type="InterPro" id="IPR003594">
    <property type="entry name" value="HATPase_dom"/>
</dbReference>
<feature type="modified residue" description="4-aspartylphosphate" evidence="6">
    <location>
        <position position="977"/>
    </location>
</feature>
<dbReference type="Gene3D" id="3.30.450.20">
    <property type="entry name" value="PAS domain"/>
    <property type="match status" value="5"/>
</dbReference>
<dbReference type="Proteomes" id="UP001176468">
    <property type="component" value="Unassembled WGS sequence"/>
</dbReference>
<dbReference type="InterPro" id="IPR000014">
    <property type="entry name" value="PAS"/>
</dbReference>
<dbReference type="PROSITE" id="PS50113">
    <property type="entry name" value="PAC"/>
    <property type="match status" value="4"/>
</dbReference>
<dbReference type="PRINTS" id="PR00344">
    <property type="entry name" value="BCTRLSENSOR"/>
</dbReference>
<dbReference type="InterPro" id="IPR005467">
    <property type="entry name" value="His_kinase_dom"/>
</dbReference>
<evidence type="ECO:0000259" key="10">
    <source>
        <dbReference type="PROSITE" id="PS50113"/>
    </source>
</evidence>
<feature type="domain" description="Histidine kinase" evidence="7">
    <location>
        <begin position="680"/>
        <end position="905"/>
    </location>
</feature>
<dbReference type="InterPro" id="IPR003661">
    <property type="entry name" value="HisK_dim/P_dom"/>
</dbReference>
<dbReference type="Gene3D" id="3.30.565.10">
    <property type="entry name" value="Histidine kinase-like ATPase, C-terminal domain"/>
    <property type="match status" value="1"/>
</dbReference>
<dbReference type="CDD" id="cd16919">
    <property type="entry name" value="HATPase_CckA-like"/>
    <property type="match status" value="1"/>
</dbReference>
<dbReference type="CDD" id="cd18161">
    <property type="entry name" value="REC_hyHK_blue-like"/>
    <property type="match status" value="1"/>
</dbReference>
<dbReference type="NCBIfam" id="TIGR00229">
    <property type="entry name" value="sensory_box"/>
    <property type="match status" value="3"/>
</dbReference>
<evidence type="ECO:0000256" key="2">
    <source>
        <dbReference type="ARBA" id="ARBA00012438"/>
    </source>
</evidence>
<dbReference type="InterPro" id="IPR052162">
    <property type="entry name" value="Sensor_kinase/Photoreceptor"/>
</dbReference>
<dbReference type="Pfam" id="PF08448">
    <property type="entry name" value="PAS_4"/>
    <property type="match status" value="2"/>
</dbReference>
<dbReference type="Pfam" id="PF00512">
    <property type="entry name" value="HisKA"/>
    <property type="match status" value="1"/>
</dbReference>
<evidence type="ECO:0000256" key="1">
    <source>
        <dbReference type="ARBA" id="ARBA00000085"/>
    </source>
</evidence>
<accession>A0ABT9A3K8</accession>
<dbReference type="Pfam" id="PF02518">
    <property type="entry name" value="HATPase_c"/>
    <property type="match status" value="1"/>
</dbReference>
<proteinExistence type="predicted"/>
<evidence type="ECO:0000313" key="11">
    <source>
        <dbReference type="EMBL" id="MDO7844128.1"/>
    </source>
</evidence>
<dbReference type="PANTHER" id="PTHR43304">
    <property type="entry name" value="PHYTOCHROME-LIKE PROTEIN CPH1"/>
    <property type="match status" value="1"/>
</dbReference>
<dbReference type="InterPro" id="IPR013767">
    <property type="entry name" value="PAS_fold"/>
</dbReference>
<dbReference type="EMBL" id="JAUQSZ010000013">
    <property type="protein sequence ID" value="MDO7844128.1"/>
    <property type="molecule type" value="Genomic_DNA"/>
</dbReference>
<dbReference type="PROSITE" id="PS50109">
    <property type="entry name" value="HIS_KIN"/>
    <property type="match status" value="1"/>
</dbReference>
<dbReference type="InterPro" id="IPR000700">
    <property type="entry name" value="PAS-assoc_C"/>
</dbReference>
<dbReference type="SUPFAM" id="SSF55785">
    <property type="entry name" value="PYP-like sensor domain (PAS domain)"/>
    <property type="match status" value="5"/>
</dbReference>
<dbReference type="CDD" id="cd00130">
    <property type="entry name" value="PAS"/>
    <property type="match status" value="3"/>
</dbReference>
<dbReference type="InterPro" id="IPR004358">
    <property type="entry name" value="Sig_transdc_His_kin-like_C"/>
</dbReference>
<dbReference type="InterPro" id="IPR001789">
    <property type="entry name" value="Sig_transdc_resp-reg_receiver"/>
</dbReference>
<dbReference type="SMART" id="SM00091">
    <property type="entry name" value="PAS"/>
    <property type="match status" value="3"/>
</dbReference>
<gene>
    <name evidence="11" type="ORF">Q5H94_17505</name>
</gene>
<evidence type="ECO:0000313" key="12">
    <source>
        <dbReference type="Proteomes" id="UP001176468"/>
    </source>
</evidence>
<dbReference type="EC" id="2.7.13.3" evidence="2"/>
<dbReference type="InterPro" id="IPR036890">
    <property type="entry name" value="HATPase_C_sf"/>
</dbReference>
<keyword evidence="12" id="KW-1185">Reference proteome</keyword>
<protein>
    <recommendedName>
        <fullName evidence="2">histidine kinase</fullName>
        <ecNumber evidence="2">2.7.13.3</ecNumber>
    </recommendedName>
</protein>
<sequence length="1045" mass="114296">MTASDTGTDQAFLAGGGEMGVRIAGFDWAATPLGPIESWGPSLRHTVGLMLRNPVPLVLLWGEAGIMIYNDAYADFAGGRDSRLLGSHVREGWDEVADFNDNIVRVGLAGGTLSYRDFPLTLHRHGEPELVWLNLDYSPVPGDDGKPAGVIAIVVEITDAYNTRNAIAENEARNRQILDSAVDYAIIATDIAGNVVSWNAGATNMLGWRPEEMLGERLDRFFTPEDQAIDRPGRERAEAAATGRVTDDGWRLRRSGERFWAHGEMAPLRSEAGETVGFVKVLRDTTSEHRAREEVEAAEAVARRAQEAGGVGLFSIETARDELIVTPEFCRIFGLVNSERMPASVVENLTIAEDAHIISNAARRASGSAMLDVEYRIRRADTGEERIVARKGEYERDETGRVVRLVGAVQDVTERRRVQRALEKSEAGFSALAQFMPNQVWTARADGWLDWFNDQVYTFSGTEKGSLDGAGWTAIVHPDDLDAAAALWARSVATGDGYETEFRLRDAGGQYRWHLTRAVALRDSAGAIVSWVGTNTDIDAQKRAEEASTQDRERLWTISQDLLLVCDPEGRITAINPSAERVLGFQPEEMIGTLLTDFIHPDDLADTAAEVARIAAGATTLSFENRYRTKSGDYRLLDWTAVPAGGHIHGVGRDITAQRATEEALRQSQKMEAVGQLTGGIAHDFNNLLQGITGSLDMIQTRLDQGRPGDLGRWLTGAKTSASRAAALTHRLLAFSRRQPLDPRPVRANPLISSMEDMLRRSLGERVELELVLAGGLWLTRCDPNQLESALLNLVINARDAMPEGGRLVIETCNAHLDSLYAARDRDVRPGQYICICVTDTGTGMSKETIARAFEPFYTTKPIGQGTGLGLSMIYGFTRQSEGYARIYSELGEGSTIKLYLPRYRGAEDPEDILPSLSEVPAADGEVVLVVEDEPVVRGLIVEVLGELGYRAIEAEDGPKGLEILQSSRRIDLLITDIGLPGLNGRQVADGARAVRPALKVLFMTGYAENAALASGFLEPGMAMITKPFAMEALATRIREIIESR</sequence>
<dbReference type="Gene3D" id="3.40.50.2300">
    <property type="match status" value="1"/>
</dbReference>
<dbReference type="InterPro" id="IPR013656">
    <property type="entry name" value="PAS_4"/>
</dbReference>
<dbReference type="InterPro" id="IPR035965">
    <property type="entry name" value="PAS-like_dom_sf"/>
</dbReference>
<evidence type="ECO:0000256" key="4">
    <source>
        <dbReference type="ARBA" id="ARBA00022679"/>
    </source>
</evidence>
<dbReference type="InterPro" id="IPR011006">
    <property type="entry name" value="CheY-like_superfamily"/>
</dbReference>
<dbReference type="SUPFAM" id="SSF52172">
    <property type="entry name" value="CheY-like"/>
    <property type="match status" value="1"/>
</dbReference>
<dbReference type="Pfam" id="PF00072">
    <property type="entry name" value="Response_reg"/>
    <property type="match status" value="1"/>
</dbReference>
<dbReference type="SMART" id="SM00387">
    <property type="entry name" value="HATPase_c"/>
    <property type="match status" value="1"/>
</dbReference>
<evidence type="ECO:0000256" key="3">
    <source>
        <dbReference type="ARBA" id="ARBA00022553"/>
    </source>
</evidence>
<reference evidence="11" key="1">
    <citation type="submission" date="2023-07" db="EMBL/GenBank/DDBJ databases">
        <authorList>
            <person name="Kim M.K."/>
        </authorList>
    </citation>
    <scope>NUCLEOTIDE SEQUENCE</scope>
    <source>
        <strain evidence="11">CA1-15</strain>
    </source>
</reference>
<comment type="catalytic activity">
    <reaction evidence="1">
        <text>ATP + protein L-histidine = ADP + protein N-phospho-L-histidine.</text>
        <dbReference type="EC" id="2.7.13.3"/>
    </reaction>
</comment>
<dbReference type="PROSITE" id="PS50110">
    <property type="entry name" value="RESPONSE_REGULATORY"/>
    <property type="match status" value="1"/>
</dbReference>
<feature type="domain" description="PAS" evidence="9">
    <location>
        <begin position="170"/>
        <end position="227"/>
    </location>
</feature>
<dbReference type="Gene3D" id="1.10.287.130">
    <property type="match status" value="1"/>
</dbReference>
<dbReference type="PANTHER" id="PTHR43304:SF1">
    <property type="entry name" value="PAC DOMAIN-CONTAINING PROTEIN"/>
    <property type="match status" value="1"/>
</dbReference>
<dbReference type="Pfam" id="PF00989">
    <property type="entry name" value="PAS"/>
    <property type="match status" value="1"/>
</dbReference>
<evidence type="ECO:0000259" key="9">
    <source>
        <dbReference type="PROSITE" id="PS50112"/>
    </source>
</evidence>
<evidence type="ECO:0000259" key="7">
    <source>
        <dbReference type="PROSITE" id="PS50109"/>
    </source>
</evidence>
<organism evidence="11 12">
    <name type="scientific">Sphingomonas immobilis</name>
    <dbReference type="NCBI Taxonomy" id="3063997"/>
    <lineage>
        <taxon>Bacteria</taxon>
        <taxon>Pseudomonadati</taxon>
        <taxon>Pseudomonadota</taxon>
        <taxon>Alphaproteobacteria</taxon>
        <taxon>Sphingomonadales</taxon>
        <taxon>Sphingomonadaceae</taxon>
        <taxon>Sphingomonas</taxon>
    </lineage>
</organism>
<dbReference type="SMART" id="SM00086">
    <property type="entry name" value="PAC"/>
    <property type="match status" value="5"/>
</dbReference>
<dbReference type="SUPFAM" id="SSF47384">
    <property type="entry name" value="Homodimeric domain of signal transducing histidine kinase"/>
    <property type="match status" value="1"/>
</dbReference>
<dbReference type="SUPFAM" id="SSF55874">
    <property type="entry name" value="ATPase domain of HSP90 chaperone/DNA topoisomerase II/histidine kinase"/>
    <property type="match status" value="1"/>
</dbReference>
<dbReference type="Pfam" id="PF08447">
    <property type="entry name" value="PAS_3"/>
    <property type="match status" value="2"/>
</dbReference>
<dbReference type="SMART" id="SM00448">
    <property type="entry name" value="REC"/>
    <property type="match status" value="1"/>
</dbReference>
<evidence type="ECO:0000256" key="6">
    <source>
        <dbReference type="PROSITE-ProRule" id="PRU00169"/>
    </source>
</evidence>
<name>A0ABT9A3K8_9SPHN</name>
<keyword evidence="4" id="KW-0808">Transferase</keyword>
<dbReference type="InterPro" id="IPR013655">
    <property type="entry name" value="PAS_fold_3"/>
</dbReference>
<evidence type="ECO:0000256" key="5">
    <source>
        <dbReference type="ARBA" id="ARBA00022777"/>
    </source>
</evidence>
<feature type="domain" description="PAC" evidence="10">
    <location>
        <begin position="245"/>
        <end position="297"/>
    </location>
</feature>
<comment type="caution">
    <text evidence="11">The sequence shown here is derived from an EMBL/GenBank/DDBJ whole genome shotgun (WGS) entry which is preliminary data.</text>
</comment>
<evidence type="ECO:0000259" key="8">
    <source>
        <dbReference type="PROSITE" id="PS50110"/>
    </source>
</evidence>
<dbReference type="InterPro" id="IPR001610">
    <property type="entry name" value="PAC"/>
</dbReference>
<feature type="domain" description="PAS" evidence="9">
    <location>
        <begin position="563"/>
        <end position="618"/>
    </location>
</feature>
<feature type="domain" description="PAC" evidence="10">
    <location>
        <begin position="371"/>
        <end position="424"/>
    </location>
</feature>